<evidence type="ECO:0000313" key="1">
    <source>
        <dbReference type="EMBL" id="PIH03105.1"/>
    </source>
</evidence>
<evidence type="ECO:0008006" key="3">
    <source>
        <dbReference type="Google" id="ProtNLM"/>
    </source>
</evidence>
<dbReference type="AlphaFoldDB" id="A0A2G7HDC2"/>
<name>A0A2G7HDC2_9CLOT</name>
<organism evidence="1 2">
    <name type="scientific">Clostridium combesii</name>
    <dbReference type="NCBI Taxonomy" id="39481"/>
    <lineage>
        <taxon>Bacteria</taxon>
        <taxon>Bacillati</taxon>
        <taxon>Bacillota</taxon>
        <taxon>Clostridia</taxon>
        <taxon>Eubacteriales</taxon>
        <taxon>Clostridiaceae</taxon>
        <taxon>Clostridium</taxon>
    </lineage>
</organism>
<accession>A0A2G7HDC2</accession>
<sequence>MWKVTNEENKKYLIAFRKRLINPLMKSILIYKLKENKYNSFSNYLNSHEFVFGNSKELLKIAISITKDGKKIGDYIEEIKKKELSYLINQYNVYQNQTKSLDNLDYNIVFEPVDEIYKTIFSKFFYQSFFTDNRIWCEINSQLSNYNRLEFHHNFKKENDMSICPYCDIDTITSDGNVIIEHYMPKDKYPFLAMHPNNLISACYGCNGPHGKRINYYIPITSPYKKQIGDEIIFNLDKKNKKVVLSSLDNEEVNNFIKMLNLKEKYESESVFNILNNKSKQIFRQCWKYENMCTEKIDEILFEDYLLFKKEPLTFATKCIYRDIVYYEDYKRNLSK</sequence>
<dbReference type="Proteomes" id="UP000231322">
    <property type="component" value="Unassembled WGS sequence"/>
</dbReference>
<keyword evidence="2" id="KW-1185">Reference proteome</keyword>
<reference evidence="1 2" key="1">
    <citation type="submission" date="2017-10" db="EMBL/GenBank/DDBJ databases">
        <title>Reclassification of Eubacterium combesii and discrepancies in the nomenclature of botulinum neurotoxin producing clostridia. Request for an Opinion.</title>
        <authorList>
            <person name="Dobritsa A.P."/>
            <person name="Kutumbaka K.K."/>
            <person name="Samadpour M."/>
        </authorList>
    </citation>
    <scope>NUCLEOTIDE SEQUENCE [LARGE SCALE GENOMIC DNA]</scope>
    <source>
        <strain evidence="1 2">DSM 20696</strain>
    </source>
</reference>
<gene>
    <name evidence="1" type="ORF">CS538_14670</name>
</gene>
<dbReference type="EMBL" id="PEIK01000013">
    <property type="protein sequence ID" value="PIH03105.1"/>
    <property type="molecule type" value="Genomic_DNA"/>
</dbReference>
<proteinExistence type="predicted"/>
<comment type="caution">
    <text evidence="1">The sequence shown here is derived from an EMBL/GenBank/DDBJ whole genome shotgun (WGS) entry which is preliminary data.</text>
</comment>
<dbReference type="RefSeq" id="WP_099839935.1">
    <property type="nucleotide sequence ID" value="NZ_PEIK01000013.1"/>
</dbReference>
<protein>
    <recommendedName>
        <fullName evidence="3">HNH endonuclease</fullName>
    </recommendedName>
</protein>
<dbReference type="Gene3D" id="1.10.30.50">
    <property type="match status" value="1"/>
</dbReference>
<evidence type="ECO:0000313" key="2">
    <source>
        <dbReference type="Proteomes" id="UP000231322"/>
    </source>
</evidence>